<proteinExistence type="predicted"/>
<evidence type="ECO:0000313" key="2">
    <source>
        <dbReference type="EMBL" id="GFO16026.1"/>
    </source>
</evidence>
<evidence type="ECO:0008006" key="4">
    <source>
        <dbReference type="Google" id="ProtNLM"/>
    </source>
</evidence>
<dbReference type="Pfam" id="PF09612">
    <property type="entry name" value="HtrL_YibB"/>
    <property type="match status" value="1"/>
</dbReference>
<accession>A0AAV4B6F0</accession>
<evidence type="ECO:0000256" key="1">
    <source>
        <dbReference type="SAM" id="Phobius"/>
    </source>
</evidence>
<sequence length="369" mass="43896">MLTGEEIISKLRRRWITFYMAFRYGRWSLRRLVYGCTFFFCTTFTLYYLFFVLEMIPWNPAVDHWCQREKAPDYILQPEADEMTVVTMFLDLGVFKKGEQRFAYHSPYKYRKWMRVFGRLANRVVAYIESDDDIQFFREIRSCLPATLTKIIKVDRDNLSSFKHLPKISRIYSRPSYPKYHPNTVYPEYTCAMHAKYDVLERSASEDYFQTPYFAWLDVGLFRNLDGTDFPIFKMVPPDKFHPERIGFSQVWPQDPVRIPELIMKEKIVWVAGSMVLATQEYMLNFTRDYKLAVKELLDQGLSNSDQEVINAMYTAKMRKPHYIKIKTYLCHQGQLGLYGPDARYFCLGYVCKNAWEKRVPQPAPVIRS</sequence>
<dbReference type="EMBL" id="BLXT01004638">
    <property type="protein sequence ID" value="GFO16026.1"/>
    <property type="molecule type" value="Genomic_DNA"/>
</dbReference>
<keyword evidence="1" id="KW-0812">Transmembrane</keyword>
<keyword evidence="1" id="KW-1133">Transmembrane helix</keyword>
<comment type="caution">
    <text evidence="2">The sequence shown here is derived from an EMBL/GenBank/DDBJ whole genome shotgun (WGS) entry which is preliminary data.</text>
</comment>
<dbReference type="InterPro" id="IPR011735">
    <property type="entry name" value="WlaTC/HtrL_glycosyltransf"/>
</dbReference>
<feature type="transmembrane region" description="Helical" evidence="1">
    <location>
        <begin position="32"/>
        <end position="53"/>
    </location>
</feature>
<organism evidence="2 3">
    <name type="scientific">Plakobranchus ocellatus</name>
    <dbReference type="NCBI Taxonomy" id="259542"/>
    <lineage>
        <taxon>Eukaryota</taxon>
        <taxon>Metazoa</taxon>
        <taxon>Spiralia</taxon>
        <taxon>Lophotrochozoa</taxon>
        <taxon>Mollusca</taxon>
        <taxon>Gastropoda</taxon>
        <taxon>Heterobranchia</taxon>
        <taxon>Euthyneura</taxon>
        <taxon>Panpulmonata</taxon>
        <taxon>Sacoglossa</taxon>
        <taxon>Placobranchoidea</taxon>
        <taxon>Plakobranchidae</taxon>
        <taxon>Plakobranchus</taxon>
    </lineage>
</organism>
<reference evidence="2 3" key="1">
    <citation type="journal article" date="2021" name="Elife">
        <title>Chloroplast acquisition without the gene transfer in kleptoplastic sea slugs, Plakobranchus ocellatus.</title>
        <authorList>
            <person name="Maeda T."/>
            <person name="Takahashi S."/>
            <person name="Yoshida T."/>
            <person name="Shimamura S."/>
            <person name="Takaki Y."/>
            <person name="Nagai Y."/>
            <person name="Toyoda A."/>
            <person name="Suzuki Y."/>
            <person name="Arimoto A."/>
            <person name="Ishii H."/>
            <person name="Satoh N."/>
            <person name="Nishiyama T."/>
            <person name="Hasebe M."/>
            <person name="Maruyama T."/>
            <person name="Minagawa J."/>
            <person name="Obokata J."/>
            <person name="Shigenobu S."/>
        </authorList>
    </citation>
    <scope>NUCLEOTIDE SEQUENCE [LARGE SCALE GENOMIC DNA]</scope>
</reference>
<keyword evidence="3" id="KW-1185">Reference proteome</keyword>
<protein>
    <recommendedName>
        <fullName evidence="4">Glycosyltransferase family 92 protein</fullName>
    </recommendedName>
</protein>
<gene>
    <name evidence="2" type="ORF">PoB_004253100</name>
</gene>
<evidence type="ECO:0000313" key="3">
    <source>
        <dbReference type="Proteomes" id="UP000735302"/>
    </source>
</evidence>
<dbReference type="AlphaFoldDB" id="A0AAV4B6F0"/>
<dbReference type="Proteomes" id="UP000735302">
    <property type="component" value="Unassembled WGS sequence"/>
</dbReference>
<keyword evidence="1" id="KW-0472">Membrane</keyword>
<name>A0AAV4B6F0_9GAST</name>